<feature type="region of interest" description="Disordered" evidence="1">
    <location>
        <begin position="1276"/>
        <end position="1354"/>
    </location>
</feature>
<organism evidence="4 5">
    <name type="scientific">Saccoglossus kowalevskii</name>
    <name type="common">Acorn worm</name>
    <dbReference type="NCBI Taxonomy" id="10224"/>
    <lineage>
        <taxon>Eukaryota</taxon>
        <taxon>Metazoa</taxon>
        <taxon>Hemichordata</taxon>
        <taxon>Enteropneusta</taxon>
        <taxon>Harrimaniidae</taxon>
        <taxon>Saccoglossus</taxon>
    </lineage>
</organism>
<feature type="region of interest" description="Disordered" evidence="1">
    <location>
        <begin position="1202"/>
        <end position="1244"/>
    </location>
</feature>
<keyword evidence="4" id="KW-1185">Reference proteome</keyword>
<dbReference type="RefSeq" id="XP_006824252.1">
    <property type="nucleotide sequence ID" value="XM_006824189.1"/>
</dbReference>
<dbReference type="Gene3D" id="3.40.50.1820">
    <property type="entry name" value="alpha/beta hydrolase"/>
    <property type="match status" value="1"/>
</dbReference>
<evidence type="ECO:0000259" key="3">
    <source>
        <dbReference type="Pfam" id="PF23154"/>
    </source>
</evidence>
<feature type="compositionally biased region" description="Polar residues" evidence="1">
    <location>
        <begin position="511"/>
        <end position="523"/>
    </location>
</feature>
<feature type="region of interest" description="Disordered" evidence="1">
    <location>
        <begin position="1405"/>
        <end position="1446"/>
    </location>
</feature>
<dbReference type="SUPFAM" id="SSF53474">
    <property type="entry name" value="alpha/beta-Hydrolases"/>
    <property type="match status" value="1"/>
</dbReference>
<evidence type="ECO:0000259" key="2">
    <source>
        <dbReference type="Pfam" id="PF20408"/>
    </source>
</evidence>
<feature type="domain" description="KANSL3 helical" evidence="3">
    <location>
        <begin position="84"/>
        <end position="222"/>
    </location>
</feature>
<dbReference type="PANTHER" id="PTHR13136">
    <property type="entry name" value="TESTIS DEVELOPMENT PROTEIN PRTD"/>
    <property type="match status" value="1"/>
</dbReference>
<evidence type="ECO:0000313" key="4">
    <source>
        <dbReference type="Proteomes" id="UP000694865"/>
    </source>
</evidence>
<feature type="region of interest" description="Disordered" evidence="1">
    <location>
        <begin position="492"/>
        <end position="535"/>
    </location>
</feature>
<proteinExistence type="predicted"/>
<feature type="compositionally biased region" description="Low complexity" evidence="1">
    <location>
        <begin position="1276"/>
        <end position="1353"/>
    </location>
</feature>
<dbReference type="Pfam" id="PF20408">
    <property type="entry name" value="Abhydrolase_11"/>
    <property type="match status" value="1"/>
</dbReference>
<feature type="domain" description="KANL3/Tex30 alpha/beta hydrolase-like" evidence="2">
    <location>
        <begin position="309"/>
        <end position="436"/>
    </location>
</feature>
<accession>A0ABM0MW61</accession>
<dbReference type="GeneID" id="100372400"/>
<gene>
    <name evidence="5" type="primary">LOC100372400</name>
</gene>
<evidence type="ECO:0000313" key="5">
    <source>
        <dbReference type="RefSeq" id="XP_006824252.1"/>
    </source>
</evidence>
<dbReference type="InterPro" id="IPR026555">
    <property type="entry name" value="NSL3/Tex30"/>
</dbReference>
<protein>
    <submittedName>
        <fullName evidence="5">KAT8 regulatory NSL complex subunit 3-like</fullName>
    </submittedName>
</protein>
<feature type="region of interest" description="Disordered" evidence="1">
    <location>
        <begin position="565"/>
        <end position="604"/>
    </location>
</feature>
<feature type="compositionally biased region" description="Low complexity" evidence="1">
    <location>
        <begin position="565"/>
        <end position="578"/>
    </location>
</feature>
<dbReference type="Proteomes" id="UP000694865">
    <property type="component" value="Unplaced"/>
</dbReference>
<dbReference type="Pfam" id="PF23154">
    <property type="entry name" value="KANSL3_1st"/>
    <property type="match status" value="1"/>
</dbReference>
<evidence type="ECO:0000256" key="1">
    <source>
        <dbReference type="SAM" id="MobiDB-lite"/>
    </source>
</evidence>
<dbReference type="InterPro" id="IPR029058">
    <property type="entry name" value="AB_hydrolase_fold"/>
</dbReference>
<dbReference type="PANTHER" id="PTHR13136:SF16">
    <property type="entry name" value="KAT8 REGULATORY NSL COMPLEX SUBUNIT 3"/>
    <property type="match status" value="1"/>
</dbReference>
<dbReference type="InterPro" id="IPR056519">
    <property type="entry name" value="KANSL3_1st"/>
</dbReference>
<sequence>MTSSLLFHLSARERELDLVLLDHCYAKPWSAHPDASSAKPARTLFVPRTLRLRVEKTRSIEPDVAIDVVGIAKSPGMPYDSSKARSVMNECERHVNFARTTPDEGPEDWEESVAALRIGWTAQQNKLFNKVVKALNTDRLARLTYENTNNEPVLRRVHVDKTTRRVRQALSSVSWDPKLTQWLHMTLVEHLSTPLLAAYLDVLQTLKSKVPSLIDKMISLATSRSGTSTEALTLLLKRPWDPSISMLTQHKPVSIEHIHGPTHHSHTLSRRMRFWNSQLSNLGKVIPVTMHTVNGGSGVGISQCLEHMIGAVRTKVLELQSHFPNRPVVLIGWSVGALVASHVALVESVSSVVCLGFPLMGIEGGRGDVEDPLLEGKTPTLFVIGQESSVCNQDDIEDLREKMKAESSLVLVGGADEHLRLTKAKKKLEGVTQSMVDRCIQDEIAEFLAGVLAAEVNAPDTPEFDSDLKKMKKKRKVSRDLSAEMGYHGLQSPLMKSKRPAGPLSEGVASLPSTPKTAKSSATRAPPTVDPHKYQTQQPVFSKEYAAFVASMKQQQQAVREAREAAAQAQAGGKAKMSASKRKRSPIVSTGGPTAAKRKPPPKLPVKTAEIVNTATALSSPTNQHSPVIVPGAAQLSGLLQGAAVGGQIPPTSLAQPATTTKTLPKLQQLGVISTQASHSSILQGLSFSLQGGNLPASLASVLQNQASLSGLLTTIATQGEQKTTITVQGSLTRPLPAQLTQVPTTGLAASARIGSSIGSLSKPDPIKPAIPGLATIRTTSAPMRTITLTTTTGTTQSSSHIHHLLTSFPKSHSSPALIQLPTASTIPKTLPNQARPQTINTTSTTSVTIVTSTKTTSTSTKTTTAGSILGCVLKQSPKSAFVATQKPDLTHVQAIQKLQFHDFPLTTASLTKTSSGAIITQAKILKQLEIAQLKYIHGGNASKLSVIKPANTVASCVMTTTQSKPISSTVSQGRVHHTVPFTSATTSATQSVISGVGTTNLTIQGSSVRDNTKPASITASQKLTELSISKADVIKPSATITLARAELAAQALRSSNSNVQVSRTIPPPVTMPVRLVTSSSIIKKQLIQQPRIIRTVNVVDKLSTVSRTATPPVVGGDQPDGKIRPILIEVTKQSSVVDPKVSTIKLISTPSSSPTPNIKVTKTIVQSIASPVVKSMCNASTLIVTPQSSSMVATMPSSSLVVTTPSSSSVGTIQRSRLVGTTSSSSSVGTTSSSSSVGTTLSSSLVGTTQRSMLVGTTSSSSSVLTTSSSSSIVATSSSSSVVTTPGSSSVMTTSSSSVVTTPGSSSVVTTPGSSSVMTTSSSSSIGTTSSSSSIGTTSSSSSVVTTPGSSTMPISSLVVTMPGSSSVATTMQSSPFPITSTTSSSPTLSLASAASVAAAVSSEHAYVSTSQPGASNNTSRNRTASGGIASTRTRRIRMPRQYSE</sequence>
<name>A0ABM0MW61_SACKO</name>
<feature type="compositionally biased region" description="Low complexity" evidence="1">
    <location>
        <begin position="1202"/>
        <end position="1211"/>
    </location>
</feature>
<feature type="compositionally biased region" description="Low complexity" evidence="1">
    <location>
        <begin position="1219"/>
        <end position="1244"/>
    </location>
</feature>
<reference evidence="5" key="1">
    <citation type="submission" date="2025-08" db="UniProtKB">
        <authorList>
            <consortium name="RefSeq"/>
        </authorList>
    </citation>
    <scope>IDENTIFICATION</scope>
    <source>
        <tissue evidence="5">Testes</tissue>
    </source>
</reference>
<feature type="compositionally biased region" description="Polar residues" evidence="1">
    <location>
        <begin position="1409"/>
        <end position="1433"/>
    </location>
</feature>
<dbReference type="InterPro" id="IPR046879">
    <property type="entry name" value="KANL3/Tex30_Abhydrolase"/>
</dbReference>